<protein>
    <submittedName>
        <fullName evidence="2">Uncharacterized protein</fullName>
    </submittedName>
</protein>
<gene>
    <name evidence="2" type="ORF">SAMN02745120_1597</name>
</gene>
<proteinExistence type="predicted"/>
<dbReference type="AlphaFoldDB" id="A0A1T5BG12"/>
<dbReference type="RefSeq" id="WP_079589457.1">
    <property type="nucleotide sequence ID" value="NZ_FUYN01000003.1"/>
</dbReference>
<dbReference type="EMBL" id="FUYN01000003">
    <property type="protein sequence ID" value="SKB46241.1"/>
    <property type="molecule type" value="Genomic_DNA"/>
</dbReference>
<sequence length="136" mass="15350">MKKVYKSLVVIVIAILIIVGLKVNYESSKIDAQIIDSVRTLMNSQQPDIEVLSTSDADKLTEFKETITAQGYTDIEISGYMPDDENNVYILGKAKNKDEKIGNGIFYITVRLTENQNIESLIISSIVKIREDKENF</sequence>
<reference evidence="3" key="1">
    <citation type="submission" date="2017-02" db="EMBL/GenBank/DDBJ databases">
        <authorList>
            <person name="Varghese N."/>
            <person name="Submissions S."/>
        </authorList>
    </citation>
    <scope>NUCLEOTIDE SEQUENCE [LARGE SCALE GENOMIC DNA]</scope>
    <source>
        <strain evidence="3">ATCC 35199</strain>
    </source>
</reference>
<keyword evidence="3" id="KW-1185">Reference proteome</keyword>
<keyword evidence="1" id="KW-0812">Transmembrane</keyword>
<evidence type="ECO:0000256" key="1">
    <source>
        <dbReference type="SAM" id="Phobius"/>
    </source>
</evidence>
<accession>A0A1T5BG12</accession>
<feature type="transmembrane region" description="Helical" evidence="1">
    <location>
        <begin position="7"/>
        <end position="25"/>
    </location>
</feature>
<evidence type="ECO:0000313" key="2">
    <source>
        <dbReference type="EMBL" id="SKB46241.1"/>
    </source>
</evidence>
<keyword evidence="1" id="KW-1133">Transmembrane helix</keyword>
<organism evidence="2 3">
    <name type="scientific">Acetoanaerobium noterae</name>
    <dbReference type="NCBI Taxonomy" id="745369"/>
    <lineage>
        <taxon>Bacteria</taxon>
        <taxon>Bacillati</taxon>
        <taxon>Bacillota</taxon>
        <taxon>Clostridia</taxon>
        <taxon>Peptostreptococcales</taxon>
        <taxon>Filifactoraceae</taxon>
        <taxon>Acetoanaerobium</taxon>
    </lineage>
</organism>
<name>A0A1T5BG12_9FIRM</name>
<dbReference type="Proteomes" id="UP000243406">
    <property type="component" value="Unassembled WGS sequence"/>
</dbReference>
<keyword evidence="1" id="KW-0472">Membrane</keyword>
<evidence type="ECO:0000313" key="3">
    <source>
        <dbReference type="Proteomes" id="UP000243406"/>
    </source>
</evidence>